<dbReference type="RefSeq" id="WP_009070937.1">
    <property type="nucleotide sequence ID" value="NZ_JH597761.1"/>
</dbReference>
<dbReference type="Proteomes" id="UP000003980">
    <property type="component" value="Unassembled WGS sequence"/>
</dbReference>
<dbReference type="HOGENOM" id="CLU_102527_1_1_2"/>
<dbReference type="InterPro" id="IPR000391">
    <property type="entry name" value="Rng_hydr_dOase-bsu"/>
</dbReference>
<name>H2C238_9CREN</name>
<dbReference type="OrthoDB" id="236062at2157"/>
<accession>H2C238</accession>
<reference evidence="2 3" key="1">
    <citation type="submission" date="2012-01" db="EMBL/GenBank/DDBJ databases">
        <title>Improved High-Quality Draft sequence of Metallosphaera yellowstonensis MK1.</title>
        <authorList>
            <consortium name="US DOE Joint Genome Institute"/>
            <person name="Lucas S."/>
            <person name="Han J."/>
            <person name="Cheng J.-F."/>
            <person name="Goodwin L."/>
            <person name="Pitluck S."/>
            <person name="Peters L."/>
            <person name="Teshima H."/>
            <person name="Detter J.C."/>
            <person name="Han C."/>
            <person name="Tapia R."/>
            <person name="Land M."/>
            <person name="Hauser L."/>
            <person name="Kyrpides N."/>
            <person name="Kozubal M."/>
            <person name="Macur R.E."/>
            <person name="Jay Z."/>
            <person name="Inskeep W."/>
            <person name="Woyke T."/>
        </authorList>
    </citation>
    <scope>NUCLEOTIDE SEQUENCE [LARGE SCALE GENOMIC DNA]</scope>
    <source>
        <strain evidence="2 3">MK1</strain>
    </source>
</reference>
<dbReference type="Gene3D" id="3.10.450.50">
    <property type="match status" value="1"/>
</dbReference>
<evidence type="ECO:0000313" key="2">
    <source>
        <dbReference type="EMBL" id="EHP70309.1"/>
    </source>
</evidence>
<keyword evidence="3" id="KW-1185">Reference proteome</keyword>
<keyword evidence="2" id="KW-0223">Dioxygenase</keyword>
<evidence type="ECO:0000256" key="1">
    <source>
        <dbReference type="ARBA" id="ARBA00023002"/>
    </source>
</evidence>
<keyword evidence="1" id="KW-0560">Oxidoreductase</keyword>
<dbReference type="EMBL" id="JH597761">
    <property type="protein sequence ID" value="EHP70309.1"/>
    <property type="molecule type" value="Genomic_DNA"/>
</dbReference>
<dbReference type="PANTHER" id="PTHR41534:SF2">
    <property type="entry name" value="3-PHENYLPROPIONATE_CINNAMIC ACID DIOXYGENASE SUBUNIT BETA"/>
    <property type="match status" value="1"/>
</dbReference>
<dbReference type="PANTHER" id="PTHR41534">
    <property type="entry name" value="BLR3401 PROTEIN"/>
    <property type="match status" value="1"/>
</dbReference>
<dbReference type="GO" id="GO:0019380">
    <property type="term" value="P:3-phenylpropionate catabolic process"/>
    <property type="evidence" value="ECO:0007669"/>
    <property type="project" value="TreeGrafter"/>
</dbReference>
<dbReference type="AlphaFoldDB" id="H2C238"/>
<sequence length="165" mass="19262">MIDQSTYFKVLEFLYEEAEILDNERYEEWLNLLSEDFEYLIPLPVVMKGKKLIYSENSYFIRGDKQKLALMIKRLRAPTGWALQSSASKLRRIVGNVRVSELDGKRIKARSSFVLCRTEGDEGKQYLITGGKEDILSHDPEIKLTRRIVYLDSPNVLTYNLYFPV</sequence>
<dbReference type="InterPro" id="IPR032710">
    <property type="entry name" value="NTF2-like_dom_sf"/>
</dbReference>
<gene>
    <name evidence="2" type="ORF">MetMK1DRAFT_00008110</name>
</gene>
<proteinExistence type="predicted"/>
<dbReference type="SUPFAM" id="SSF54427">
    <property type="entry name" value="NTF2-like"/>
    <property type="match status" value="1"/>
</dbReference>
<dbReference type="eggNOG" id="arCOG08438">
    <property type="taxonomic scope" value="Archaea"/>
</dbReference>
<evidence type="ECO:0000313" key="3">
    <source>
        <dbReference type="Proteomes" id="UP000003980"/>
    </source>
</evidence>
<dbReference type="STRING" id="671065.MetMK1DRAFT_00008110"/>
<protein>
    <submittedName>
        <fullName evidence="2">Small subunit of phenylpropionate dioxygenase</fullName>
    </submittedName>
</protein>
<dbReference type="Pfam" id="PF00866">
    <property type="entry name" value="Ring_hydroxyl_B"/>
    <property type="match status" value="1"/>
</dbReference>
<organism evidence="2 3">
    <name type="scientific">Metallosphaera yellowstonensis MK1</name>
    <dbReference type="NCBI Taxonomy" id="671065"/>
    <lineage>
        <taxon>Archaea</taxon>
        <taxon>Thermoproteota</taxon>
        <taxon>Thermoprotei</taxon>
        <taxon>Sulfolobales</taxon>
        <taxon>Sulfolobaceae</taxon>
        <taxon>Metallosphaera</taxon>
    </lineage>
</organism>
<dbReference type="GO" id="GO:0051213">
    <property type="term" value="F:dioxygenase activity"/>
    <property type="evidence" value="ECO:0007669"/>
    <property type="project" value="UniProtKB-KW"/>
</dbReference>